<evidence type="ECO:0000256" key="2">
    <source>
        <dbReference type="SAM" id="MobiDB-lite"/>
    </source>
</evidence>
<organism evidence="3 4">
    <name type="scientific">Vanessa tameamea</name>
    <name type="common">Kamehameha butterfly</name>
    <dbReference type="NCBI Taxonomy" id="334116"/>
    <lineage>
        <taxon>Eukaryota</taxon>
        <taxon>Metazoa</taxon>
        <taxon>Ecdysozoa</taxon>
        <taxon>Arthropoda</taxon>
        <taxon>Hexapoda</taxon>
        <taxon>Insecta</taxon>
        <taxon>Pterygota</taxon>
        <taxon>Neoptera</taxon>
        <taxon>Endopterygota</taxon>
        <taxon>Lepidoptera</taxon>
        <taxon>Glossata</taxon>
        <taxon>Ditrysia</taxon>
        <taxon>Papilionoidea</taxon>
        <taxon>Nymphalidae</taxon>
        <taxon>Nymphalinae</taxon>
        <taxon>Vanessa</taxon>
    </lineage>
</organism>
<feature type="coiled-coil region" evidence="1">
    <location>
        <begin position="1043"/>
        <end position="1125"/>
    </location>
</feature>
<feature type="coiled-coil region" evidence="1">
    <location>
        <begin position="1150"/>
        <end position="1313"/>
    </location>
</feature>
<feature type="region of interest" description="Disordered" evidence="2">
    <location>
        <begin position="535"/>
        <end position="562"/>
    </location>
</feature>
<protein>
    <submittedName>
        <fullName evidence="4">Centrosomal protein of 131 kDa-like</fullName>
    </submittedName>
</protein>
<dbReference type="InterPro" id="IPR030465">
    <property type="entry name" value="CEP131"/>
</dbReference>
<dbReference type="PANTHER" id="PTHR31540:SF1">
    <property type="entry name" value="CENTROSOMAL PROTEIN OF 131 KDA"/>
    <property type="match status" value="1"/>
</dbReference>
<feature type="compositionally biased region" description="Low complexity" evidence="2">
    <location>
        <begin position="544"/>
        <end position="555"/>
    </location>
</feature>
<evidence type="ECO:0000313" key="4">
    <source>
        <dbReference type="RefSeq" id="XP_026486552.2"/>
    </source>
</evidence>
<name>A0A8B8HPP6_VANTA</name>
<sequence length="1318" mass="152610">MSKESNNLRLLGSPVNLTYRSKKKEERKNSKNRPRSALQNSCSTDIQERYKRPFSADTKDHIPSTRSFLKTFSAELLQSYDNSPLSVKVLPPTEELLAHSKSRLNPNIKTNRDISSNASDFGSEDTFMSLGTKIKAKAQSCFKNKNNNTKNFIKYRNIAKKGRKQIDCASNDERINNGHNYGLEVTITEKSRSPSPTRFRDLSQVRSASPQFKNKTFESYFLSIDGDIKSGDGLSGRVSFAPVNSETDKSIDTYTHRLGVTKQQLSLVEEESTQDLDSIPSQNMTNFSPKSTPDNNEKDPVEDEILNVSRVKGNFFNYSKPPDTLMIDSQNYSNFYDDFHKSKFSSTAIHTDTSSKDSGYTDSGLREEKVLSPKYSLPSTSFTKRPDFTLENQVRAKSLEYPITKEDYCGYESENKCVEPLNHSRLLYKDFFLKKEGHVALPPQNTPTKCDVPIPGASECDIEKEDKENSNLVYPTYLLNSTTKAYTSKVIEDYKKELEAINNLHELTLKDIKTDAISPTPLNIYELFEQNSNNFSDDKKDSSENSQESSNISDIPTLSDKNSLETNKKDITKVTTKELIQNYLKVKNDYTKDGFSKNFKKFDKKLNNINSKSEENSSYKQFWNNRNSKINDKSNLPVNMRHQKNVITARVPLSARIDSVQNDKDIESWMSLSAPSPRLLEINSVKEEQDEKSVESKPSEKKIENVVENTSYVGVVSETETPKELNAKSTVLDIYSMLKEIESYGDNPVTSVTNTNIIPEPEKKEEERCNTPKDNFMEIFEFLEKVEQSANDALSVVTNTTPQTIPKLEVLLKLPQTELAQRLVTASLQLEERSCCIALLQESLANHKEQMISKVNNLEKQSHRNIAKVKQECEETIKRHQNFIDQLINDKKTLNHRIEQLVDERRSLEERWKRSAQALEERYKLELRNQHDKMAAAQQVARQRWVRQKAEKIKELTVKGLEGELREMAERQQKEISDIKMHHAEQNGRLTAKHAAELEELRRTLEEEKEVALVKERQLASSRMEKQILELEVSYQEQRTRLVADMRAENERIAAELVDKEKQQKIQFEKWTQAQEKLLEENKTKLEQDLNDERNKIEERLKQKRDELQDEFERYKKEYEANQQVLLKKRETEIATQHRLERDREIEKAIESMEAEAQVGRKELQDALRRNKEQYEAELQELAETERATLKRYQQTQARVRETEDRCAELEVTISQLETRNRVLTEKNSQLEARAEEIRASCESSWRSKVENLEKVIEDMKKTHEEQMHQLYAKVKVAVARKDSAIQALTRETAKYQEKITLLEQKLQQQRKDFLKSK</sequence>
<keyword evidence="1" id="KW-0175">Coiled coil</keyword>
<feature type="region of interest" description="Disordered" evidence="2">
    <location>
        <begin position="1"/>
        <end position="45"/>
    </location>
</feature>
<evidence type="ECO:0000256" key="1">
    <source>
        <dbReference type="SAM" id="Coils"/>
    </source>
</evidence>
<dbReference type="GeneID" id="113393743"/>
<gene>
    <name evidence="4" type="primary">LOC113393743</name>
</gene>
<feature type="compositionally biased region" description="Polar residues" evidence="2">
    <location>
        <begin position="275"/>
        <end position="294"/>
    </location>
</feature>
<evidence type="ECO:0000313" key="3">
    <source>
        <dbReference type="Proteomes" id="UP001652626"/>
    </source>
</evidence>
<reference evidence="4" key="1">
    <citation type="submission" date="2025-08" db="UniProtKB">
        <authorList>
            <consortium name="RefSeq"/>
        </authorList>
    </citation>
    <scope>IDENTIFICATION</scope>
    <source>
        <tissue evidence="4">Whole body</tissue>
    </source>
</reference>
<dbReference type="GO" id="GO:0005929">
    <property type="term" value="C:cilium"/>
    <property type="evidence" value="ECO:0007669"/>
    <property type="project" value="GOC"/>
</dbReference>
<feature type="coiled-coil region" evidence="1">
    <location>
        <begin position="841"/>
        <end position="911"/>
    </location>
</feature>
<dbReference type="Proteomes" id="UP001652626">
    <property type="component" value="Chromosome 13"/>
</dbReference>
<feature type="coiled-coil region" evidence="1">
    <location>
        <begin position="991"/>
        <end position="1018"/>
    </location>
</feature>
<dbReference type="GO" id="GO:0010824">
    <property type="term" value="P:regulation of centrosome duplication"/>
    <property type="evidence" value="ECO:0007669"/>
    <property type="project" value="TreeGrafter"/>
</dbReference>
<keyword evidence="3" id="KW-1185">Reference proteome</keyword>
<dbReference type="OrthoDB" id="197735at2759"/>
<dbReference type="PANTHER" id="PTHR31540">
    <property type="entry name" value="CENTROSOMAL PROTEIN OF 131 KDA"/>
    <property type="match status" value="1"/>
</dbReference>
<dbReference type="RefSeq" id="XP_026486552.2">
    <property type="nucleotide sequence ID" value="XM_026630767.2"/>
</dbReference>
<dbReference type="GO" id="GO:0034451">
    <property type="term" value="C:centriolar satellite"/>
    <property type="evidence" value="ECO:0007669"/>
    <property type="project" value="TreeGrafter"/>
</dbReference>
<dbReference type="GO" id="GO:0035735">
    <property type="term" value="P:intraciliary transport involved in cilium assembly"/>
    <property type="evidence" value="ECO:0007669"/>
    <property type="project" value="InterPro"/>
</dbReference>
<feature type="region of interest" description="Disordered" evidence="2">
    <location>
        <begin position="269"/>
        <end position="300"/>
    </location>
</feature>
<dbReference type="OMA" id="QVARQRW"/>
<proteinExistence type="predicted"/>
<accession>A0A8B8HPP6</accession>